<protein>
    <submittedName>
        <fullName evidence="4">FIG002465: BNR repeat protein</fullName>
    </submittedName>
</protein>
<organism evidence="4 5">
    <name type="scientific">Burkholderia singularis</name>
    <dbReference type="NCBI Taxonomy" id="1503053"/>
    <lineage>
        <taxon>Bacteria</taxon>
        <taxon>Pseudomonadati</taxon>
        <taxon>Pseudomonadota</taxon>
        <taxon>Betaproteobacteria</taxon>
        <taxon>Burkholderiales</taxon>
        <taxon>Burkholderiaceae</taxon>
        <taxon>Burkholderia</taxon>
        <taxon>pseudomallei group</taxon>
    </lineage>
</organism>
<dbReference type="PANTHER" id="PTHR47199:SF2">
    <property type="entry name" value="PHOTOSYSTEM II STABILITY_ASSEMBLY FACTOR HCF136, CHLOROPLASTIC"/>
    <property type="match status" value="1"/>
</dbReference>
<evidence type="ECO:0000313" key="5">
    <source>
        <dbReference type="Proteomes" id="UP000198460"/>
    </source>
</evidence>
<feature type="domain" description="Photosynthesis system II assembly factor Ycf48/Hcf136-like" evidence="3">
    <location>
        <begin position="189"/>
        <end position="361"/>
    </location>
</feature>
<dbReference type="Proteomes" id="UP000198460">
    <property type="component" value="Unassembled WGS sequence"/>
</dbReference>
<name>A0A238H4R1_9BURK</name>
<evidence type="ECO:0000256" key="1">
    <source>
        <dbReference type="ARBA" id="ARBA00022531"/>
    </source>
</evidence>
<keyword evidence="1" id="KW-0602">Photosynthesis</keyword>
<dbReference type="PANTHER" id="PTHR47199">
    <property type="entry name" value="PHOTOSYSTEM II STABILITY/ASSEMBLY FACTOR HCF136, CHLOROPLASTIC"/>
    <property type="match status" value="1"/>
</dbReference>
<dbReference type="Pfam" id="PF14870">
    <property type="entry name" value="PSII_BNR"/>
    <property type="match status" value="2"/>
</dbReference>
<gene>
    <name evidence="4" type="ORF">BSIN_3278</name>
</gene>
<keyword evidence="2" id="KW-0604">Photosystem II</keyword>
<dbReference type="EMBL" id="FXAN01000051">
    <property type="protein sequence ID" value="SMG00210.1"/>
    <property type="molecule type" value="Genomic_DNA"/>
</dbReference>
<evidence type="ECO:0000313" key="4">
    <source>
        <dbReference type="EMBL" id="SMG00210.1"/>
    </source>
</evidence>
<proteinExistence type="predicted"/>
<evidence type="ECO:0000256" key="2">
    <source>
        <dbReference type="ARBA" id="ARBA00023276"/>
    </source>
</evidence>
<dbReference type="GO" id="GO:0015979">
    <property type="term" value="P:photosynthesis"/>
    <property type="evidence" value="ECO:0007669"/>
    <property type="project" value="UniProtKB-KW"/>
</dbReference>
<dbReference type="GO" id="GO:0009523">
    <property type="term" value="C:photosystem II"/>
    <property type="evidence" value="ECO:0007669"/>
    <property type="project" value="UniProtKB-KW"/>
</dbReference>
<feature type="domain" description="Photosynthesis system II assembly factor Ycf48/Hcf136-like" evidence="3">
    <location>
        <begin position="91"/>
        <end position="136"/>
    </location>
</feature>
<dbReference type="InterPro" id="IPR015943">
    <property type="entry name" value="WD40/YVTN_repeat-like_dom_sf"/>
</dbReference>
<dbReference type="InterPro" id="IPR028203">
    <property type="entry name" value="PSII_CF48-like_dom"/>
</dbReference>
<dbReference type="SUPFAM" id="SSF110296">
    <property type="entry name" value="Oligoxyloglucan reducing end-specific cellobiohydrolase"/>
    <property type="match status" value="1"/>
</dbReference>
<dbReference type="Gene3D" id="2.130.10.10">
    <property type="entry name" value="YVTN repeat-like/Quinoprotein amine dehydrogenase"/>
    <property type="match status" value="2"/>
</dbReference>
<evidence type="ECO:0000259" key="3">
    <source>
        <dbReference type="Pfam" id="PF14870"/>
    </source>
</evidence>
<dbReference type="AlphaFoldDB" id="A0A238H4R1"/>
<sequence>MRNSECTFATRFAGRAAQTALLVVLALSGGAWALGQTVTPTATPLDLLDTPAPATRNGARKLLVDVTQAGKRLVAVGDMGLIVHSDDWGVSWAQSPSPTSVMLTAVAFADERNGWAVGHDGVILATLDGGATWRRQFDGRQGDAQMLAAARASLERLRAVPNVDEKRREQAEDAVASAEQSIAAGPSRPLLGVRFFDAANGFAVGAFGQLFETGDGGQHWDYIGDRLDNGEGLHLNGITLTSDGDVLIAAEAGVVFRSRDRGHTWSRGHTGYNGYLYGVLALPGSVLLAYGFKGHAFRSVDGGQRWTAVRSGTDKTLVAGVVRSNGIPLLVDEDGQLLTSSDQAQAFRPVGARLSQRRLSGLALIGASAKLSAVTVGLGGVRIHPLASQGSQQ</sequence>
<accession>A0A238H4R1</accession>
<reference evidence="4 5" key="1">
    <citation type="submission" date="2017-04" db="EMBL/GenBank/DDBJ databases">
        <authorList>
            <person name="Afonso C.L."/>
            <person name="Miller P.J."/>
            <person name="Scott M.A."/>
            <person name="Spackman E."/>
            <person name="Goraichik I."/>
            <person name="Dimitrov K.M."/>
            <person name="Suarez D.L."/>
            <person name="Swayne D.E."/>
        </authorList>
    </citation>
    <scope>NUCLEOTIDE SEQUENCE [LARGE SCALE GENOMIC DNA]</scope>
    <source>
        <strain evidence="4">LMG 28154</strain>
    </source>
</reference>